<name>A0ACA9QAV6_9GLOM</name>
<feature type="non-terminal residue" evidence="1">
    <location>
        <position position="1"/>
    </location>
</feature>
<evidence type="ECO:0000313" key="2">
    <source>
        <dbReference type="Proteomes" id="UP000789920"/>
    </source>
</evidence>
<sequence>RNCWSLRPLLGEGEYSENSYVIHAVSRVVDPIFNYYKWNLKRSWYNTLVSCADSHDNCSNLRIVDWILCNPYYRYTDLNTSLNVSFCGIA</sequence>
<keyword evidence="2" id="KW-1185">Reference proteome</keyword>
<dbReference type="Proteomes" id="UP000789920">
    <property type="component" value="Unassembled WGS sequence"/>
</dbReference>
<comment type="caution">
    <text evidence="1">The sequence shown here is derived from an EMBL/GenBank/DDBJ whole genome shotgun (WGS) entry which is preliminary data.</text>
</comment>
<protein>
    <submittedName>
        <fullName evidence="1">1491_t:CDS:1</fullName>
    </submittedName>
</protein>
<dbReference type="EMBL" id="CAJVQC010030223">
    <property type="protein sequence ID" value="CAG8744936.1"/>
    <property type="molecule type" value="Genomic_DNA"/>
</dbReference>
<reference evidence="1" key="1">
    <citation type="submission" date="2021-06" db="EMBL/GenBank/DDBJ databases">
        <authorList>
            <person name="Kallberg Y."/>
            <person name="Tangrot J."/>
            <person name="Rosling A."/>
        </authorList>
    </citation>
    <scope>NUCLEOTIDE SEQUENCE</scope>
    <source>
        <strain evidence="1">MA461A</strain>
    </source>
</reference>
<evidence type="ECO:0000313" key="1">
    <source>
        <dbReference type="EMBL" id="CAG8744936.1"/>
    </source>
</evidence>
<accession>A0ACA9QAV6</accession>
<organism evidence="1 2">
    <name type="scientific">Racocetra persica</name>
    <dbReference type="NCBI Taxonomy" id="160502"/>
    <lineage>
        <taxon>Eukaryota</taxon>
        <taxon>Fungi</taxon>
        <taxon>Fungi incertae sedis</taxon>
        <taxon>Mucoromycota</taxon>
        <taxon>Glomeromycotina</taxon>
        <taxon>Glomeromycetes</taxon>
        <taxon>Diversisporales</taxon>
        <taxon>Gigasporaceae</taxon>
        <taxon>Racocetra</taxon>
    </lineage>
</organism>
<proteinExistence type="predicted"/>
<gene>
    <name evidence="1" type="ORF">RPERSI_LOCUS13554</name>
</gene>